<organism evidence="2">
    <name type="scientific">Candidatus Kentrum sp. DK</name>
    <dbReference type="NCBI Taxonomy" id="2126562"/>
    <lineage>
        <taxon>Bacteria</taxon>
        <taxon>Pseudomonadati</taxon>
        <taxon>Pseudomonadota</taxon>
        <taxon>Gammaproteobacteria</taxon>
        <taxon>Candidatus Kentrum</taxon>
    </lineage>
</organism>
<dbReference type="Pfam" id="PF04365">
    <property type="entry name" value="BrnT_toxin"/>
    <property type="match status" value="1"/>
</dbReference>
<dbReference type="InterPro" id="IPR038573">
    <property type="entry name" value="BrnT_sf"/>
</dbReference>
<proteinExistence type="predicted"/>
<evidence type="ECO:0000313" key="1">
    <source>
        <dbReference type="EMBL" id="VFJ68275.1"/>
    </source>
</evidence>
<evidence type="ECO:0000313" key="2">
    <source>
        <dbReference type="EMBL" id="VFJ69553.1"/>
    </source>
</evidence>
<reference evidence="2" key="1">
    <citation type="submission" date="2019-02" db="EMBL/GenBank/DDBJ databases">
        <authorList>
            <person name="Gruber-Vodicka R. H."/>
            <person name="Seah K. B. B."/>
        </authorList>
    </citation>
    <scope>NUCLEOTIDE SEQUENCE</scope>
    <source>
        <strain evidence="2">BECK_DK161</strain>
        <strain evidence="1">BECK_DK47</strain>
    </source>
</reference>
<dbReference type="InterPro" id="IPR007460">
    <property type="entry name" value="BrnT_toxin"/>
</dbReference>
<accession>A0A450TNZ2</accession>
<protein>
    <submittedName>
        <fullName evidence="2">Uncharacterized protein</fullName>
    </submittedName>
</protein>
<sequence length="90" mass="10290">MKFEWDKRKAAENLKKHGISFHESASVFGDPLAVTFDDPDHSIDERRLLTFGTTRTGKLIVVSHTEENGSMRIISARAMEKHERTIYENG</sequence>
<dbReference type="EMBL" id="CAADEY010000223">
    <property type="protein sequence ID" value="VFJ69553.1"/>
    <property type="molecule type" value="Genomic_DNA"/>
</dbReference>
<gene>
    <name evidence="1" type="ORF">BECKDK2373B_GA0170837_120910</name>
    <name evidence="2" type="ORF">BECKDK2373C_GA0170839_12233</name>
</gene>
<name>A0A450TNZ2_9GAMM</name>
<dbReference type="Gene3D" id="3.10.450.530">
    <property type="entry name" value="Ribonuclease toxin, BrnT, of type II toxin-antitoxin system"/>
    <property type="match status" value="1"/>
</dbReference>
<dbReference type="AlphaFoldDB" id="A0A450TNZ2"/>
<dbReference type="EMBL" id="CAADEX010000209">
    <property type="protein sequence ID" value="VFJ68275.1"/>
    <property type="molecule type" value="Genomic_DNA"/>
</dbReference>